<dbReference type="AlphaFoldDB" id="A0A7Y7M7G6"/>
<accession>A0A7Y7M7G6</accession>
<name>A0A7Y7M7G6_9PROT</name>
<feature type="non-terminal residue" evidence="3">
    <location>
        <position position="113"/>
    </location>
</feature>
<keyword evidence="1 3" id="KW-0812">Transmembrane</keyword>
<organism evidence="3 4">
    <name type="scientific">Nguyenibacter vanlangensis</name>
    <dbReference type="NCBI Taxonomy" id="1216886"/>
    <lineage>
        <taxon>Bacteria</taxon>
        <taxon>Pseudomonadati</taxon>
        <taxon>Pseudomonadota</taxon>
        <taxon>Alphaproteobacteria</taxon>
        <taxon>Acetobacterales</taxon>
        <taxon>Acetobacteraceae</taxon>
        <taxon>Nguyenibacter</taxon>
    </lineage>
</organism>
<reference evidence="3 4" key="1">
    <citation type="submission" date="2020-06" db="EMBL/GenBank/DDBJ databases">
        <title>Description of novel acetic acid bacteria.</title>
        <authorList>
            <person name="Sombolestani A."/>
        </authorList>
    </citation>
    <scope>NUCLEOTIDE SEQUENCE [LARGE SCALE GENOMIC DNA]</scope>
    <source>
        <strain evidence="3 4">LMG 31431</strain>
    </source>
</reference>
<evidence type="ECO:0000256" key="1">
    <source>
        <dbReference type="SAM" id="Phobius"/>
    </source>
</evidence>
<evidence type="ECO:0000313" key="3">
    <source>
        <dbReference type="EMBL" id="NVN11786.1"/>
    </source>
</evidence>
<evidence type="ECO:0000259" key="2">
    <source>
        <dbReference type="Pfam" id="PF13755"/>
    </source>
</evidence>
<keyword evidence="1" id="KW-1133">Transmembrane helix</keyword>
<dbReference type="InterPro" id="IPR025908">
    <property type="entry name" value="Sensor_TM1"/>
</dbReference>
<comment type="caution">
    <text evidence="3">The sequence shown here is derived from an EMBL/GenBank/DDBJ whole genome shotgun (WGS) entry which is preliminary data.</text>
</comment>
<sequence length="113" mass="12378">MRIGNLVTALPDPFTWLRRGAETGGENLNRDAAAAYREYRTRLVSPLMRRVLLVNVLPLMVLAVTLLYLSQFQNSLLEAEVMALREQARIYAGALGQSAVVFGHGGAPILDAP</sequence>
<feature type="domain" description="Sensor N-terminal transmembrane" evidence="2">
    <location>
        <begin position="38"/>
        <end position="97"/>
    </location>
</feature>
<dbReference type="Pfam" id="PF13755">
    <property type="entry name" value="Sensor_TM1"/>
    <property type="match status" value="1"/>
</dbReference>
<gene>
    <name evidence="3" type="ORF">HUK84_11770</name>
</gene>
<dbReference type="Proteomes" id="UP000534870">
    <property type="component" value="Unassembled WGS sequence"/>
</dbReference>
<dbReference type="EMBL" id="JABXXP010000251">
    <property type="protein sequence ID" value="NVN11786.1"/>
    <property type="molecule type" value="Genomic_DNA"/>
</dbReference>
<keyword evidence="1" id="KW-0472">Membrane</keyword>
<evidence type="ECO:0000313" key="4">
    <source>
        <dbReference type="Proteomes" id="UP000534870"/>
    </source>
</evidence>
<feature type="transmembrane region" description="Helical" evidence="1">
    <location>
        <begin position="51"/>
        <end position="70"/>
    </location>
</feature>
<proteinExistence type="predicted"/>
<protein>
    <submittedName>
        <fullName evidence="3">Sensor N-terminal transmembrane domain-containing protein</fullName>
    </submittedName>
</protein>